<reference evidence="1" key="1">
    <citation type="journal article" date="2021" name="Proc. Natl. Acad. Sci. U.S.A.">
        <title>A Catalog of Tens of Thousands of Viruses from Human Metagenomes Reveals Hidden Associations with Chronic Diseases.</title>
        <authorList>
            <person name="Tisza M.J."/>
            <person name="Buck C.B."/>
        </authorList>
    </citation>
    <scope>NUCLEOTIDE SEQUENCE</scope>
    <source>
        <strain evidence="1">CtHkH8</strain>
    </source>
</reference>
<name>A0A8S5PHD2_9CAUD</name>
<accession>A0A8S5PHD2</accession>
<organism evidence="1">
    <name type="scientific">Podoviridae sp. ctHkH8</name>
    <dbReference type="NCBI Taxonomy" id="2825236"/>
    <lineage>
        <taxon>Viruses</taxon>
        <taxon>Duplodnaviria</taxon>
        <taxon>Heunggongvirae</taxon>
        <taxon>Uroviricota</taxon>
        <taxon>Caudoviricetes</taxon>
    </lineage>
</organism>
<evidence type="ECO:0000313" key="1">
    <source>
        <dbReference type="EMBL" id="DAE06104.1"/>
    </source>
</evidence>
<sequence>MILIQASKPATYQIDDQLMVVVFQQYLKNLRFTEPKMYRIEGRECIYLFKTEPAHYGWELSYAFTSKVINNCNDLQVLITLADFLNKPQS</sequence>
<proteinExistence type="predicted"/>
<dbReference type="EMBL" id="BK015426">
    <property type="protein sequence ID" value="DAE06104.1"/>
    <property type="molecule type" value="Genomic_DNA"/>
</dbReference>
<protein>
    <submittedName>
        <fullName evidence="1">Uncharacterized protein</fullName>
    </submittedName>
</protein>